<name>A0A397JE88_9GLOM</name>
<dbReference type="OrthoDB" id="2383550at2759"/>
<protein>
    <submittedName>
        <fullName evidence="2">Uncharacterized protein</fullName>
    </submittedName>
</protein>
<gene>
    <name evidence="2" type="ORF">Glove_48g50</name>
</gene>
<evidence type="ECO:0000313" key="3">
    <source>
        <dbReference type="Proteomes" id="UP000266861"/>
    </source>
</evidence>
<comment type="caution">
    <text evidence="2">The sequence shown here is derived from an EMBL/GenBank/DDBJ whole genome shotgun (WGS) entry which is preliminary data.</text>
</comment>
<keyword evidence="3" id="KW-1185">Reference proteome</keyword>
<accession>A0A397JE88</accession>
<keyword evidence="1" id="KW-0472">Membrane</keyword>
<dbReference type="Proteomes" id="UP000266861">
    <property type="component" value="Unassembled WGS sequence"/>
</dbReference>
<keyword evidence="1" id="KW-1133">Transmembrane helix</keyword>
<sequence>MFDDGSLHLVEIAGRSQIQEIENLRKIHQHNFSSLLQAGYSPTVGLKTDEQSIQLDSSSEYIPTDESEVISVSPKGKVKFKRVTIFFLSIAWAVYLVHFN</sequence>
<keyword evidence="1" id="KW-0812">Transmembrane</keyword>
<evidence type="ECO:0000313" key="2">
    <source>
        <dbReference type="EMBL" id="RHZ86639.1"/>
    </source>
</evidence>
<dbReference type="AlphaFoldDB" id="A0A397JE88"/>
<feature type="transmembrane region" description="Helical" evidence="1">
    <location>
        <begin position="83"/>
        <end position="99"/>
    </location>
</feature>
<reference evidence="2 3" key="1">
    <citation type="submission" date="2018-08" db="EMBL/GenBank/DDBJ databases">
        <title>Genome and evolution of the arbuscular mycorrhizal fungus Diversispora epigaea (formerly Glomus versiforme) and its bacterial endosymbionts.</title>
        <authorList>
            <person name="Sun X."/>
            <person name="Fei Z."/>
            <person name="Harrison M."/>
        </authorList>
    </citation>
    <scope>NUCLEOTIDE SEQUENCE [LARGE SCALE GENOMIC DNA]</scope>
    <source>
        <strain evidence="2 3">IT104</strain>
    </source>
</reference>
<organism evidence="2 3">
    <name type="scientific">Diversispora epigaea</name>
    <dbReference type="NCBI Taxonomy" id="1348612"/>
    <lineage>
        <taxon>Eukaryota</taxon>
        <taxon>Fungi</taxon>
        <taxon>Fungi incertae sedis</taxon>
        <taxon>Mucoromycota</taxon>
        <taxon>Glomeromycotina</taxon>
        <taxon>Glomeromycetes</taxon>
        <taxon>Diversisporales</taxon>
        <taxon>Diversisporaceae</taxon>
        <taxon>Diversispora</taxon>
    </lineage>
</organism>
<evidence type="ECO:0000256" key="1">
    <source>
        <dbReference type="SAM" id="Phobius"/>
    </source>
</evidence>
<dbReference type="EMBL" id="PQFF01000045">
    <property type="protein sequence ID" value="RHZ86639.1"/>
    <property type="molecule type" value="Genomic_DNA"/>
</dbReference>
<proteinExistence type="predicted"/>